<feature type="transmembrane region" description="Helical" evidence="8">
    <location>
        <begin position="147"/>
        <end position="171"/>
    </location>
</feature>
<keyword evidence="5 8" id="KW-1133">Transmembrane helix</keyword>
<name>A0A395NVI5_TRIAR</name>
<keyword evidence="3" id="KW-0410">Iron transport</keyword>
<feature type="transmembrane region" description="Helical" evidence="8">
    <location>
        <begin position="210"/>
        <end position="231"/>
    </location>
</feature>
<feature type="transmembrane region" description="Helical" evidence="8">
    <location>
        <begin position="177"/>
        <end position="198"/>
    </location>
</feature>
<evidence type="ECO:0000256" key="1">
    <source>
        <dbReference type="ARBA" id="ARBA00004141"/>
    </source>
</evidence>
<feature type="transmembrane region" description="Helical" evidence="8">
    <location>
        <begin position="89"/>
        <end position="110"/>
    </location>
</feature>
<dbReference type="EMBL" id="PXOA01000124">
    <property type="protein sequence ID" value="RFU80119.1"/>
    <property type="molecule type" value="Genomic_DNA"/>
</dbReference>
<gene>
    <name evidence="9" type="ORF">TARUN_2082</name>
</gene>
<evidence type="ECO:0000256" key="5">
    <source>
        <dbReference type="ARBA" id="ARBA00022989"/>
    </source>
</evidence>
<keyword evidence="3" id="KW-0406">Ion transport</keyword>
<accession>A0A395NVI5</accession>
<comment type="caution">
    <text evidence="9">The sequence shown here is derived from an EMBL/GenBank/DDBJ whole genome shotgun (WGS) entry which is preliminary data.</text>
</comment>
<dbReference type="OrthoDB" id="4364at2759"/>
<evidence type="ECO:0000313" key="9">
    <source>
        <dbReference type="EMBL" id="RFU80119.1"/>
    </source>
</evidence>
<evidence type="ECO:0000256" key="4">
    <source>
        <dbReference type="ARBA" id="ARBA00022692"/>
    </source>
</evidence>
<feature type="transmembrane region" description="Helical" evidence="8">
    <location>
        <begin position="6"/>
        <end position="32"/>
    </location>
</feature>
<dbReference type="Pfam" id="PF03239">
    <property type="entry name" value="FTR1"/>
    <property type="match status" value="1"/>
</dbReference>
<dbReference type="InterPro" id="IPR004923">
    <property type="entry name" value="FTR1/Fip1/EfeU"/>
</dbReference>
<dbReference type="STRING" id="490622.A0A395NVI5"/>
<keyword evidence="6 8" id="KW-0472">Membrane</keyword>
<reference evidence="9 10" key="1">
    <citation type="journal article" date="2018" name="PLoS Pathog.">
        <title>Evolution of structural diversity of trichothecenes, a family of toxins produced by plant pathogenic and entomopathogenic fungi.</title>
        <authorList>
            <person name="Proctor R.H."/>
            <person name="McCormick S.P."/>
            <person name="Kim H.S."/>
            <person name="Cardoza R.E."/>
            <person name="Stanley A.M."/>
            <person name="Lindo L."/>
            <person name="Kelly A."/>
            <person name="Brown D.W."/>
            <person name="Lee T."/>
            <person name="Vaughan M.M."/>
            <person name="Alexander N.J."/>
            <person name="Busman M."/>
            <person name="Gutierrez S."/>
        </authorList>
    </citation>
    <scope>NUCLEOTIDE SEQUENCE [LARGE SCALE GENOMIC DNA]</scope>
    <source>
        <strain evidence="9 10">IBT 40837</strain>
    </source>
</reference>
<dbReference type="GO" id="GO:0015093">
    <property type="term" value="F:ferrous iron transmembrane transporter activity"/>
    <property type="evidence" value="ECO:0007669"/>
    <property type="project" value="TreeGrafter"/>
</dbReference>
<evidence type="ECO:0000256" key="7">
    <source>
        <dbReference type="SAM" id="MobiDB-lite"/>
    </source>
</evidence>
<evidence type="ECO:0000256" key="2">
    <source>
        <dbReference type="ARBA" id="ARBA00008333"/>
    </source>
</evidence>
<comment type="subcellular location">
    <subcellularLocation>
        <location evidence="1">Membrane</location>
        <topology evidence="1">Multi-pass membrane protein</topology>
    </subcellularLocation>
</comment>
<evidence type="ECO:0000313" key="10">
    <source>
        <dbReference type="Proteomes" id="UP000266272"/>
    </source>
</evidence>
<evidence type="ECO:0000256" key="3">
    <source>
        <dbReference type="ARBA" id="ARBA00022496"/>
    </source>
</evidence>
<proteinExistence type="inferred from homology"/>
<sequence length="361" mass="39786">MAKDVFSVPVFLVVFRETLETVIIVSVLLAFLKQTLDGPNADRTLYKKLRLQIWIGVATGFLLCMVVAAALIGVFYTVGSNTWEKNEQYYEGAFSLVASVIITIMGAALLRIGKMQEKWRVKLAKAIESPIKIGGNRKWFSQVLEKYAMFFLPFITVLREGIEAVVFIAGVTFSAPAYAVPLPVVIGLLVGGIVGYILYKGGSSTKLQYFLVASTCLLYLVGAGLFSRAVWSLEQGKWNKIVGSDASELGSGPGSYDIDKIVWHVNCCNPNVPDNGGWGIFQAILGWTNSATYGSVISYNLYWIFVMTSFILLRFRETKGRWPFQKAKPVVPFDTEARSGSESNDGVVESKNVSEKTTTLN</sequence>
<organism evidence="9 10">
    <name type="scientific">Trichoderma arundinaceum</name>
    <dbReference type="NCBI Taxonomy" id="490622"/>
    <lineage>
        <taxon>Eukaryota</taxon>
        <taxon>Fungi</taxon>
        <taxon>Dikarya</taxon>
        <taxon>Ascomycota</taxon>
        <taxon>Pezizomycotina</taxon>
        <taxon>Sordariomycetes</taxon>
        <taxon>Hypocreomycetidae</taxon>
        <taxon>Hypocreales</taxon>
        <taxon>Hypocreaceae</taxon>
        <taxon>Trichoderma</taxon>
    </lineage>
</organism>
<feature type="transmembrane region" description="Helical" evidence="8">
    <location>
        <begin position="296"/>
        <end position="315"/>
    </location>
</feature>
<feature type="region of interest" description="Disordered" evidence="7">
    <location>
        <begin position="335"/>
        <end position="361"/>
    </location>
</feature>
<dbReference type="AlphaFoldDB" id="A0A395NVI5"/>
<dbReference type="Proteomes" id="UP000266272">
    <property type="component" value="Unassembled WGS sequence"/>
</dbReference>
<keyword evidence="4 8" id="KW-0812">Transmembrane</keyword>
<feature type="transmembrane region" description="Helical" evidence="8">
    <location>
        <begin position="53"/>
        <end position="77"/>
    </location>
</feature>
<keyword evidence="3" id="KW-0408">Iron</keyword>
<dbReference type="PANTHER" id="PTHR31632:SF2">
    <property type="entry name" value="PLASMA MEMBRANE IRON PERMEASE"/>
    <property type="match status" value="1"/>
</dbReference>
<evidence type="ECO:0000256" key="6">
    <source>
        <dbReference type="ARBA" id="ARBA00023136"/>
    </source>
</evidence>
<keyword evidence="10" id="KW-1185">Reference proteome</keyword>
<dbReference type="GO" id="GO:0033573">
    <property type="term" value="C:high-affinity iron permease complex"/>
    <property type="evidence" value="ECO:0007669"/>
    <property type="project" value="InterPro"/>
</dbReference>
<keyword evidence="3" id="KW-0813">Transport</keyword>
<dbReference type="PANTHER" id="PTHR31632">
    <property type="entry name" value="IRON TRANSPORTER FTH1"/>
    <property type="match status" value="1"/>
</dbReference>
<evidence type="ECO:0000256" key="8">
    <source>
        <dbReference type="SAM" id="Phobius"/>
    </source>
</evidence>
<comment type="similarity">
    <text evidence="2">Belongs to the oxidase-dependent Fe transporter (OFeT) (TC 9.A.10.1) family.</text>
</comment>
<protein>
    <submittedName>
        <fullName evidence="9">Iron permease ftr1 family</fullName>
    </submittedName>
</protein>